<dbReference type="InterPro" id="IPR036866">
    <property type="entry name" value="RibonucZ/Hydroxyglut_hydro"/>
</dbReference>
<keyword evidence="4" id="KW-1185">Reference proteome</keyword>
<evidence type="ECO:0000313" key="2">
    <source>
        <dbReference type="EMBL" id="TNV11270.1"/>
    </source>
</evidence>
<protein>
    <recommendedName>
        <fullName evidence="5">Metallo-beta-lactamase domain-containing protein</fullName>
    </recommendedName>
</protein>
<organism evidence="2 3">
    <name type="scientific">Brucella pecoris</name>
    <dbReference type="NCBI Taxonomy" id="867683"/>
    <lineage>
        <taxon>Bacteria</taxon>
        <taxon>Pseudomonadati</taxon>
        <taxon>Pseudomonadota</taxon>
        <taxon>Alphaproteobacteria</taxon>
        <taxon>Hyphomicrobiales</taxon>
        <taxon>Brucellaceae</taxon>
        <taxon>Brucella/Ochrobactrum group</taxon>
        <taxon>Brucella</taxon>
    </lineage>
</organism>
<reference evidence="2" key="2">
    <citation type="submission" date="2019-06" db="EMBL/GenBank/DDBJ databases">
        <authorList>
            <person name="Hu M."/>
        </authorList>
    </citation>
    <scope>NUCLEOTIDE SEQUENCE</scope>
    <source>
        <strain evidence="2">08RB2639</strain>
    </source>
</reference>
<proteinExistence type="predicted"/>
<evidence type="ECO:0008006" key="5">
    <source>
        <dbReference type="Google" id="ProtNLM"/>
    </source>
</evidence>
<dbReference type="Proteomes" id="UP000313390">
    <property type="component" value="Unassembled WGS sequence"/>
</dbReference>
<name>A0A5C5CIX4_9HYPH</name>
<gene>
    <name evidence="2" type="ORF">FIB18_13925</name>
    <name evidence="1" type="ORF">GGQ79_003330</name>
</gene>
<dbReference type="EMBL" id="JACIEX010000007">
    <property type="protein sequence ID" value="MBB4094795.1"/>
    <property type="molecule type" value="Genomic_DNA"/>
</dbReference>
<dbReference type="AlphaFoldDB" id="A0A5C5CIX4"/>
<dbReference type="OrthoDB" id="9768813at2"/>
<dbReference type="RefSeq" id="WP_140021289.1">
    <property type="nucleotide sequence ID" value="NZ_JACIEX010000007.1"/>
</dbReference>
<evidence type="ECO:0000313" key="4">
    <source>
        <dbReference type="Proteomes" id="UP000553980"/>
    </source>
</evidence>
<dbReference type="Gene3D" id="3.60.15.10">
    <property type="entry name" value="Ribonuclease Z/Hydroxyacylglutathione hydrolase-like"/>
    <property type="match status" value="1"/>
</dbReference>
<reference evidence="1 4" key="3">
    <citation type="submission" date="2020-08" db="EMBL/GenBank/DDBJ databases">
        <title>Genomic Encyclopedia of Type Strains, Phase IV (KMG-IV): sequencing the most valuable type-strain genomes for metagenomic binning, comparative biology and taxonomic classification.</title>
        <authorList>
            <person name="Goeker M."/>
        </authorList>
    </citation>
    <scope>NUCLEOTIDE SEQUENCE [LARGE SCALE GENOMIC DNA]</scope>
    <source>
        <strain evidence="1 4">DSM 23868</strain>
    </source>
</reference>
<reference evidence="2 3" key="1">
    <citation type="journal article" date="2011" name="Int. J. Syst. Evol. Microbiol.">
        <title>Ochrobactrum pecoris sp. nov., isolated from farm animals.</title>
        <authorList>
            <person name="Kampfer P."/>
            <person name="Huber B."/>
            <person name="Busse H.J."/>
            <person name="Scholz H.C."/>
            <person name="Tomaso H."/>
            <person name="Hotzel H."/>
            <person name="Melzer F."/>
        </authorList>
    </citation>
    <scope>NUCLEOTIDE SEQUENCE [LARGE SCALE GENOMIC DNA]</scope>
    <source>
        <strain evidence="2 3">08RB2639</strain>
    </source>
</reference>
<comment type="caution">
    <text evidence="2">The sequence shown here is derived from an EMBL/GenBank/DDBJ whole genome shotgun (WGS) entry which is preliminary data.</text>
</comment>
<dbReference type="Proteomes" id="UP000553980">
    <property type="component" value="Unassembled WGS sequence"/>
</dbReference>
<sequence length="376" mass="41906">MPAYLTFFPLGNADTTLIRLANDDLVLMDYANMRSTTDPADKRIDLPEALRDELYDAQRASFRVVAFTHLDDDHICGARDFFWFDYATSLQSEDRVKIDELWVPAAAVTEPGLDGDAFAIRAEARHRLKNGYGIKVFSRPGNLADILADWGLTIEDRRDCIVDAGEYVPGFSKFDDGHAEFFVHSPFAWRTDDGLEDRNECSIVVQMTVLEGGNESYALLGADIDHESLSLIVKTSVAHGNTDRLKWDVLKLFHHCSYKSLSPEKGEDITEPVPEVRWLFETLARQKEIIISPSWPIPEKGTAEDEDKQPPHRQAANYYKGIIRDSDGQFKVTMETPSERNPKPIKLRVSATGVGVVIAVAATATSMAAATPTRAG</sequence>
<evidence type="ECO:0000313" key="3">
    <source>
        <dbReference type="Proteomes" id="UP000313390"/>
    </source>
</evidence>
<evidence type="ECO:0000313" key="1">
    <source>
        <dbReference type="EMBL" id="MBB4094795.1"/>
    </source>
</evidence>
<accession>A0A5C5CIX4</accession>
<dbReference type="EMBL" id="VEWK01000007">
    <property type="protein sequence ID" value="TNV11270.1"/>
    <property type="molecule type" value="Genomic_DNA"/>
</dbReference>